<proteinExistence type="inferred from homology"/>
<dbReference type="EMBL" id="LR594052">
    <property type="protein sequence ID" value="VTT42047.1"/>
    <property type="molecule type" value="Genomic_DNA"/>
</dbReference>
<sequence>MNLQHLRYFITLASVEHYTKAAEQLHITQPTLSHAITMIENELGLRLFEKQGRNIVLTSNGRRFAKDIQKALKIIDQSVSHLQAISQDKLDINIALLRILSHRIVPNLTRQFLTQYPQSPANFIFYNDSGMTTDLLKGLTDGKYDLAFCSKIESNPQITFIPIAIQDMVIVVPKNHELTKLEEVTLEDTLPYSQIWFSKKSGVRPVIEELYKNYKNQINITFEIEEDETIAGLVAQNFGIAILPKLEFLKTLDVDIIEVEALKNSRYYYMAYLNSTTHAPAIQDFINYVSKHYHIEQMSQS</sequence>
<evidence type="ECO:0000256" key="1">
    <source>
        <dbReference type="ARBA" id="ARBA00009437"/>
    </source>
</evidence>
<dbReference type="InterPro" id="IPR036390">
    <property type="entry name" value="WH_DNA-bd_sf"/>
</dbReference>
<dbReference type="PANTHER" id="PTHR30346">
    <property type="entry name" value="TRANSCRIPTIONAL DUAL REGULATOR HCAR-RELATED"/>
    <property type="match status" value="1"/>
</dbReference>
<dbReference type="SUPFAM" id="SSF53850">
    <property type="entry name" value="Periplasmic binding protein-like II"/>
    <property type="match status" value="1"/>
</dbReference>
<gene>
    <name evidence="6" type="primary">cmpR</name>
    <name evidence="6" type="ORF">NCTC10924_00468</name>
</gene>
<dbReference type="InterPro" id="IPR036388">
    <property type="entry name" value="WH-like_DNA-bd_sf"/>
</dbReference>
<dbReference type="Gene3D" id="1.10.10.10">
    <property type="entry name" value="Winged helix-like DNA-binding domain superfamily/Winged helix DNA-binding domain"/>
    <property type="match status" value="1"/>
</dbReference>
<name>A0A4V0H3C3_STRPO</name>
<evidence type="ECO:0000256" key="3">
    <source>
        <dbReference type="ARBA" id="ARBA00023125"/>
    </source>
</evidence>
<keyword evidence="4" id="KW-0804">Transcription</keyword>
<protein>
    <submittedName>
        <fullName evidence="6">LysR family transcriptional regulator</fullName>
    </submittedName>
</protein>
<dbReference type="AlphaFoldDB" id="A0A4V0H3C3"/>
<evidence type="ECO:0000313" key="7">
    <source>
        <dbReference type="Proteomes" id="UP000306241"/>
    </source>
</evidence>
<dbReference type="GO" id="GO:0032993">
    <property type="term" value="C:protein-DNA complex"/>
    <property type="evidence" value="ECO:0007669"/>
    <property type="project" value="TreeGrafter"/>
</dbReference>
<evidence type="ECO:0000256" key="4">
    <source>
        <dbReference type="ARBA" id="ARBA00023163"/>
    </source>
</evidence>
<reference evidence="6 7" key="1">
    <citation type="submission" date="2019-05" db="EMBL/GenBank/DDBJ databases">
        <authorList>
            <consortium name="Pathogen Informatics"/>
        </authorList>
    </citation>
    <scope>NUCLEOTIDE SEQUENCE [LARGE SCALE GENOMIC DNA]</scope>
    <source>
        <strain evidence="6 7">NCTC10924</strain>
    </source>
</reference>
<dbReference type="PRINTS" id="PR00039">
    <property type="entry name" value="HTHLYSR"/>
</dbReference>
<dbReference type="Proteomes" id="UP000306241">
    <property type="component" value="Chromosome"/>
</dbReference>
<dbReference type="Pfam" id="PF03466">
    <property type="entry name" value="LysR_substrate"/>
    <property type="match status" value="1"/>
</dbReference>
<evidence type="ECO:0000313" key="6">
    <source>
        <dbReference type="EMBL" id="VTT42047.1"/>
    </source>
</evidence>
<dbReference type="PROSITE" id="PS50931">
    <property type="entry name" value="HTH_LYSR"/>
    <property type="match status" value="1"/>
</dbReference>
<dbReference type="FunFam" id="1.10.10.10:FF:000001">
    <property type="entry name" value="LysR family transcriptional regulator"/>
    <property type="match status" value="1"/>
</dbReference>
<dbReference type="Pfam" id="PF00126">
    <property type="entry name" value="HTH_1"/>
    <property type="match status" value="1"/>
</dbReference>
<dbReference type="InterPro" id="IPR000847">
    <property type="entry name" value="LysR_HTH_N"/>
</dbReference>
<dbReference type="GO" id="GO:0003677">
    <property type="term" value="F:DNA binding"/>
    <property type="evidence" value="ECO:0007669"/>
    <property type="project" value="UniProtKB-KW"/>
</dbReference>
<dbReference type="RefSeq" id="WP_093958937.1">
    <property type="nucleotide sequence ID" value="NZ_FZQN01000001.1"/>
</dbReference>
<evidence type="ECO:0000256" key="2">
    <source>
        <dbReference type="ARBA" id="ARBA00023015"/>
    </source>
</evidence>
<feature type="domain" description="HTH lysR-type" evidence="5">
    <location>
        <begin position="1"/>
        <end position="58"/>
    </location>
</feature>
<evidence type="ECO:0000259" key="5">
    <source>
        <dbReference type="PROSITE" id="PS50931"/>
    </source>
</evidence>
<dbReference type="GO" id="GO:0003700">
    <property type="term" value="F:DNA-binding transcription factor activity"/>
    <property type="evidence" value="ECO:0007669"/>
    <property type="project" value="InterPro"/>
</dbReference>
<accession>A0A4V0H3C3</accession>
<comment type="similarity">
    <text evidence="1">Belongs to the LysR transcriptional regulatory family.</text>
</comment>
<organism evidence="6 7">
    <name type="scientific">Streptococcus porcinus</name>
    <dbReference type="NCBI Taxonomy" id="1340"/>
    <lineage>
        <taxon>Bacteria</taxon>
        <taxon>Bacillati</taxon>
        <taxon>Bacillota</taxon>
        <taxon>Bacilli</taxon>
        <taxon>Lactobacillales</taxon>
        <taxon>Streptococcaceae</taxon>
        <taxon>Streptococcus</taxon>
    </lineage>
</organism>
<dbReference type="OrthoDB" id="9803735at2"/>
<dbReference type="Gene3D" id="3.40.190.290">
    <property type="match status" value="1"/>
</dbReference>
<keyword evidence="3" id="KW-0238">DNA-binding</keyword>
<keyword evidence="2" id="KW-0805">Transcription regulation</keyword>
<dbReference type="SUPFAM" id="SSF46785">
    <property type="entry name" value="Winged helix' DNA-binding domain"/>
    <property type="match status" value="1"/>
</dbReference>
<dbReference type="PANTHER" id="PTHR30346:SF28">
    <property type="entry name" value="HTH-TYPE TRANSCRIPTIONAL REGULATOR CYNR"/>
    <property type="match status" value="1"/>
</dbReference>
<dbReference type="InterPro" id="IPR005119">
    <property type="entry name" value="LysR_subst-bd"/>
</dbReference>